<dbReference type="InterPro" id="IPR001753">
    <property type="entry name" value="Enoyl-CoA_hydra/iso"/>
</dbReference>
<dbReference type="GO" id="GO:0005777">
    <property type="term" value="C:peroxisome"/>
    <property type="evidence" value="ECO:0007669"/>
    <property type="project" value="TreeGrafter"/>
</dbReference>
<reference evidence="3" key="1">
    <citation type="journal article" date="2020" name="Stud. Mycol.">
        <title>101 Dothideomycetes genomes: a test case for predicting lifestyles and emergence of pathogens.</title>
        <authorList>
            <person name="Haridas S."/>
            <person name="Albert R."/>
            <person name="Binder M."/>
            <person name="Bloem J."/>
            <person name="Labutti K."/>
            <person name="Salamov A."/>
            <person name="Andreopoulos B."/>
            <person name="Baker S."/>
            <person name="Barry K."/>
            <person name="Bills G."/>
            <person name="Bluhm B."/>
            <person name="Cannon C."/>
            <person name="Castanera R."/>
            <person name="Culley D."/>
            <person name="Daum C."/>
            <person name="Ezra D."/>
            <person name="Gonzalez J."/>
            <person name="Henrissat B."/>
            <person name="Kuo A."/>
            <person name="Liang C."/>
            <person name="Lipzen A."/>
            <person name="Lutzoni F."/>
            <person name="Magnuson J."/>
            <person name="Mondo S."/>
            <person name="Nolan M."/>
            <person name="Ohm R."/>
            <person name="Pangilinan J."/>
            <person name="Park H.-J."/>
            <person name="Ramirez L."/>
            <person name="Alfaro M."/>
            <person name="Sun H."/>
            <person name="Tritt A."/>
            <person name="Yoshinaga Y."/>
            <person name="Zwiers L.-H."/>
            <person name="Turgeon B."/>
            <person name="Goodwin S."/>
            <person name="Spatafora J."/>
            <person name="Crous P."/>
            <person name="Grigoriev I."/>
        </authorList>
    </citation>
    <scope>NUCLEOTIDE SEQUENCE</scope>
    <source>
        <strain evidence="3">CBS 122681</strain>
    </source>
</reference>
<keyword evidence="4" id="KW-1185">Reference proteome</keyword>
<accession>A0A6A6T3G7</accession>
<dbReference type="AlphaFoldDB" id="A0A6A6T3G7"/>
<name>A0A6A6T3G7_9PLEO</name>
<dbReference type="PANTHER" id="PTHR11941">
    <property type="entry name" value="ENOYL-COA HYDRATASE-RELATED"/>
    <property type="match status" value="1"/>
</dbReference>
<dbReference type="Pfam" id="PF00378">
    <property type="entry name" value="ECH_1"/>
    <property type="match status" value="1"/>
</dbReference>
<sequence>MSTFSEESRTLTTNDHLTLSRRSSTFTITLHHKDDNPLDFGLIAAINQAYIEARKHIGSDYRDNGACIILTGRGTSVFSSVRAPYRRIAGVPMNDETRNSNILRDAFAPLLLTVLTFPFPTIALINGVCEGGACIISMCHDYRILNKETGCVSFDAIHMGAHFVGMAAIMQHRLTPFAAQKMVLEGYKFGAQEALQDQLVHQLAESSELEEAANELAKRVAKLGAYGTCGLMRKELLGYTLPKLIAQSQ</sequence>
<dbReference type="GO" id="GO:0006635">
    <property type="term" value="P:fatty acid beta-oxidation"/>
    <property type="evidence" value="ECO:0007669"/>
    <property type="project" value="TreeGrafter"/>
</dbReference>
<protein>
    <submittedName>
        <fullName evidence="3">ClpP/crotonase</fullName>
    </submittedName>
</protein>
<comment type="pathway">
    <text evidence="1">Mycotoxin biosynthesis.</text>
</comment>
<proteinExistence type="predicted"/>
<evidence type="ECO:0000256" key="2">
    <source>
        <dbReference type="ARBA" id="ARBA00023026"/>
    </source>
</evidence>
<dbReference type="Gene3D" id="3.90.226.10">
    <property type="entry name" value="2-enoyl-CoA Hydratase, Chain A, domain 1"/>
    <property type="match status" value="1"/>
</dbReference>
<dbReference type="OrthoDB" id="1696280at2759"/>
<dbReference type="GO" id="GO:0004165">
    <property type="term" value="F:delta(3)-delta(2)-enoyl-CoA isomerase activity"/>
    <property type="evidence" value="ECO:0007669"/>
    <property type="project" value="TreeGrafter"/>
</dbReference>
<dbReference type="PANTHER" id="PTHR11941:SF75">
    <property type="entry name" value="ENOYL-COA HYDRATASE_ISOMERASE FAMILY PROTEIN"/>
    <property type="match status" value="1"/>
</dbReference>
<dbReference type="Proteomes" id="UP000799324">
    <property type="component" value="Unassembled WGS sequence"/>
</dbReference>
<evidence type="ECO:0000256" key="1">
    <source>
        <dbReference type="ARBA" id="ARBA00004685"/>
    </source>
</evidence>
<evidence type="ECO:0000313" key="4">
    <source>
        <dbReference type="Proteomes" id="UP000799324"/>
    </source>
</evidence>
<dbReference type="CDD" id="cd06558">
    <property type="entry name" value="crotonase-like"/>
    <property type="match status" value="1"/>
</dbReference>
<dbReference type="SUPFAM" id="SSF52096">
    <property type="entry name" value="ClpP/crotonase"/>
    <property type="match status" value="1"/>
</dbReference>
<keyword evidence="2" id="KW-0843">Virulence</keyword>
<evidence type="ECO:0000313" key="3">
    <source>
        <dbReference type="EMBL" id="KAF2653867.1"/>
    </source>
</evidence>
<organism evidence="3 4">
    <name type="scientific">Lophiostoma macrostomum CBS 122681</name>
    <dbReference type="NCBI Taxonomy" id="1314788"/>
    <lineage>
        <taxon>Eukaryota</taxon>
        <taxon>Fungi</taxon>
        <taxon>Dikarya</taxon>
        <taxon>Ascomycota</taxon>
        <taxon>Pezizomycotina</taxon>
        <taxon>Dothideomycetes</taxon>
        <taxon>Pleosporomycetidae</taxon>
        <taxon>Pleosporales</taxon>
        <taxon>Lophiostomataceae</taxon>
        <taxon>Lophiostoma</taxon>
    </lineage>
</organism>
<gene>
    <name evidence="3" type="ORF">K491DRAFT_602047</name>
</gene>
<dbReference type="EMBL" id="MU004374">
    <property type="protein sequence ID" value="KAF2653867.1"/>
    <property type="molecule type" value="Genomic_DNA"/>
</dbReference>
<dbReference type="InterPro" id="IPR029045">
    <property type="entry name" value="ClpP/crotonase-like_dom_sf"/>
</dbReference>